<sequence>MSAQPKPDPNFQFLGTHSLQGGGDPSWVGRLYDAIADRLANRRKAKSAAGGMAMHRHGG</sequence>
<evidence type="ECO:0000313" key="2">
    <source>
        <dbReference type="Proteomes" id="UP001589608"/>
    </source>
</evidence>
<proteinExistence type="predicted"/>
<dbReference type="RefSeq" id="WP_223093296.1">
    <property type="nucleotide sequence ID" value="NZ_CP061913.1"/>
</dbReference>
<comment type="caution">
    <text evidence="1">The sequence shown here is derived from an EMBL/GenBank/DDBJ whole genome shotgun (WGS) entry which is preliminary data.</text>
</comment>
<protein>
    <submittedName>
        <fullName evidence="1">Uncharacterized protein</fullName>
    </submittedName>
</protein>
<evidence type="ECO:0000313" key="1">
    <source>
        <dbReference type="EMBL" id="MFB9445612.1"/>
    </source>
</evidence>
<gene>
    <name evidence="1" type="ORF">ACFFTR_21245</name>
</gene>
<dbReference type="EMBL" id="JBHMCA010000043">
    <property type="protein sequence ID" value="MFB9445612.1"/>
    <property type="molecule type" value="Genomic_DNA"/>
</dbReference>
<name>A0ABV5M9S7_9ACTN</name>
<organism evidence="1 2">
    <name type="scientific">Dactylosporangium vinaceum</name>
    <dbReference type="NCBI Taxonomy" id="53362"/>
    <lineage>
        <taxon>Bacteria</taxon>
        <taxon>Bacillati</taxon>
        <taxon>Actinomycetota</taxon>
        <taxon>Actinomycetes</taxon>
        <taxon>Micromonosporales</taxon>
        <taxon>Micromonosporaceae</taxon>
        <taxon>Dactylosporangium</taxon>
    </lineage>
</organism>
<reference evidence="1 2" key="1">
    <citation type="submission" date="2024-09" db="EMBL/GenBank/DDBJ databases">
        <authorList>
            <person name="Sun Q."/>
            <person name="Mori K."/>
        </authorList>
    </citation>
    <scope>NUCLEOTIDE SEQUENCE [LARGE SCALE GENOMIC DNA]</scope>
    <source>
        <strain evidence="1 2">JCM 3307</strain>
    </source>
</reference>
<accession>A0ABV5M9S7</accession>
<keyword evidence="2" id="KW-1185">Reference proteome</keyword>
<dbReference type="Proteomes" id="UP001589608">
    <property type="component" value="Unassembled WGS sequence"/>
</dbReference>